<sequence>MVTAITTTDTTNTYTTSIGGVNVTVRSNFSDKTATVEVEPKITGGALNVQG</sequence>
<dbReference type="EMBL" id="CVLB01000001">
    <property type="protein sequence ID" value="CRF32174.1"/>
    <property type="molecule type" value="Genomic_DNA"/>
</dbReference>
<accession>A0A0G4K4Q2</accession>
<proteinExistence type="predicted"/>
<organism evidence="1 2">
    <name type="scientific">Brachyspira suanatina</name>
    <dbReference type="NCBI Taxonomy" id="381802"/>
    <lineage>
        <taxon>Bacteria</taxon>
        <taxon>Pseudomonadati</taxon>
        <taxon>Spirochaetota</taxon>
        <taxon>Spirochaetia</taxon>
        <taxon>Brachyspirales</taxon>
        <taxon>Brachyspiraceae</taxon>
        <taxon>Brachyspira</taxon>
    </lineage>
</organism>
<dbReference type="AlphaFoldDB" id="A0A0G4K4Q2"/>
<reference evidence="2" key="1">
    <citation type="submission" date="2015-04" db="EMBL/GenBank/DDBJ databases">
        <authorList>
            <person name="Mushtaq Mamoona"/>
        </authorList>
    </citation>
    <scope>NUCLEOTIDE SEQUENCE [LARGE SCALE GENOMIC DNA]</scope>
    <source>
        <strain evidence="2">AN4859/03</strain>
    </source>
</reference>
<dbReference type="Proteomes" id="UP000043763">
    <property type="component" value="Unassembled WGS sequence"/>
</dbReference>
<name>A0A0G4K4Q2_9SPIR</name>
<evidence type="ECO:0000313" key="1">
    <source>
        <dbReference type="EMBL" id="CRF32174.1"/>
    </source>
</evidence>
<gene>
    <name evidence="1" type="ORF">BRSU_0627</name>
</gene>
<keyword evidence="2" id="KW-1185">Reference proteome</keyword>
<protein>
    <submittedName>
        <fullName evidence="1">Uncharacterized protein</fullName>
    </submittedName>
</protein>
<evidence type="ECO:0000313" key="2">
    <source>
        <dbReference type="Proteomes" id="UP000043763"/>
    </source>
</evidence>